<evidence type="ECO:0000313" key="5">
    <source>
        <dbReference type="Proteomes" id="UP001497602"/>
    </source>
</evidence>
<feature type="signal peptide" evidence="2">
    <location>
        <begin position="1"/>
        <end position="19"/>
    </location>
</feature>
<dbReference type="Gene3D" id="3.40.30.10">
    <property type="entry name" value="Glutaredoxin"/>
    <property type="match status" value="1"/>
</dbReference>
<gene>
    <name evidence="4" type="ORF">T190115A13A_10318</name>
</gene>
<dbReference type="PANTHER" id="PTHR15337">
    <property type="entry name" value="ANTERIOR GRADIENT PROTEIN-RELATED"/>
    <property type="match status" value="1"/>
</dbReference>
<dbReference type="PROSITE" id="PS51352">
    <property type="entry name" value="THIOREDOXIN_2"/>
    <property type="match status" value="1"/>
</dbReference>
<organism evidence="4 5">
    <name type="scientific">Tenacibaculum vairaonense</name>
    <dbReference type="NCBI Taxonomy" id="3137860"/>
    <lineage>
        <taxon>Bacteria</taxon>
        <taxon>Pseudomonadati</taxon>
        <taxon>Bacteroidota</taxon>
        <taxon>Flavobacteriia</taxon>
        <taxon>Flavobacteriales</taxon>
        <taxon>Flavobacteriaceae</taxon>
        <taxon>Tenacibaculum</taxon>
    </lineage>
</organism>
<evidence type="ECO:0000256" key="2">
    <source>
        <dbReference type="SAM" id="SignalP"/>
    </source>
</evidence>
<protein>
    <submittedName>
        <fullName evidence="4">Thioredoxin-like</fullName>
    </submittedName>
</protein>
<name>A0ABP1F7A2_9FLAO</name>
<evidence type="ECO:0000259" key="3">
    <source>
        <dbReference type="PROSITE" id="PS51352"/>
    </source>
</evidence>
<feature type="chain" id="PRO_5045902118" evidence="2">
    <location>
        <begin position="20"/>
        <end position="159"/>
    </location>
</feature>
<keyword evidence="5" id="KW-1185">Reference proteome</keyword>
<feature type="domain" description="Thioredoxin" evidence="3">
    <location>
        <begin position="15"/>
        <end position="154"/>
    </location>
</feature>
<dbReference type="SUPFAM" id="SSF52833">
    <property type="entry name" value="Thioredoxin-like"/>
    <property type="match status" value="1"/>
</dbReference>
<dbReference type="RefSeq" id="WP_348737965.1">
    <property type="nucleotide sequence ID" value="NZ_CAXJRC010000011.1"/>
</dbReference>
<reference evidence="4 5" key="1">
    <citation type="submission" date="2024-05" db="EMBL/GenBank/DDBJ databases">
        <authorList>
            <person name="Duchaud E."/>
        </authorList>
    </citation>
    <scope>NUCLEOTIDE SEQUENCE [LARGE SCALE GENOMIC DNA]</scope>
    <source>
        <strain evidence="4">Ena-SAMPLE-TAB-13-05-2024-13:56:06:370-140305</strain>
    </source>
</reference>
<dbReference type="InterPro" id="IPR013766">
    <property type="entry name" value="Thioredoxin_domain"/>
</dbReference>
<comment type="caution">
    <text evidence="4">The sequence shown here is derived from an EMBL/GenBank/DDBJ whole genome shotgun (WGS) entry which is preliminary data.</text>
</comment>
<evidence type="ECO:0000313" key="4">
    <source>
        <dbReference type="EMBL" id="CAL2106162.1"/>
    </source>
</evidence>
<sequence length="159" mass="18646">MKKVILTLVLLISTSLVTSQEVENSLININWESTYTNALAKAAKENKPLLIYFTGSDWCGPCIRLDKELFHTLKFKEYADKNLILYMANFPRNKDLVTNAARIENEKLKNKYKNSFPMVLVIDKNEKTLGEKRGTYLTDYYYPFFETVVNKYYKKNPKY</sequence>
<dbReference type="Proteomes" id="UP001497602">
    <property type="component" value="Unassembled WGS sequence"/>
</dbReference>
<accession>A0ABP1F7A2</accession>
<proteinExistence type="predicted"/>
<dbReference type="Pfam" id="PF13899">
    <property type="entry name" value="Thioredoxin_7"/>
    <property type="match status" value="1"/>
</dbReference>
<dbReference type="PANTHER" id="PTHR15337:SF11">
    <property type="entry name" value="THIOREDOXIN DOMAIN-CONTAINING PROTEIN"/>
    <property type="match status" value="1"/>
</dbReference>
<dbReference type="InterPro" id="IPR051099">
    <property type="entry name" value="AGR/TXD"/>
</dbReference>
<evidence type="ECO:0000256" key="1">
    <source>
        <dbReference type="ARBA" id="ARBA00022729"/>
    </source>
</evidence>
<keyword evidence="1 2" id="KW-0732">Signal</keyword>
<dbReference type="EMBL" id="CAXJRC010000011">
    <property type="protein sequence ID" value="CAL2106162.1"/>
    <property type="molecule type" value="Genomic_DNA"/>
</dbReference>
<dbReference type="InterPro" id="IPR036249">
    <property type="entry name" value="Thioredoxin-like_sf"/>
</dbReference>